<protein>
    <recommendedName>
        <fullName evidence="4">Conjugation TrbI family protein</fullName>
    </recommendedName>
</protein>
<feature type="region of interest" description="Disordered" evidence="1">
    <location>
        <begin position="1"/>
        <end position="29"/>
    </location>
</feature>
<accession>C9LWN9</accession>
<evidence type="ECO:0008006" key="4">
    <source>
        <dbReference type="Google" id="ProtNLM"/>
    </source>
</evidence>
<organism evidence="2 3">
    <name type="scientific">Selenomonas sputigena (strain ATCC 35185 / DSM 20758 / CCUG 44933 / VPI D19B-28)</name>
    <dbReference type="NCBI Taxonomy" id="546271"/>
    <lineage>
        <taxon>Bacteria</taxon>
        <taxon>Bacillati</taxon>
        <taxon>Bacillota</taxon>
        <taxon>Negativicutes</taxon>
        <taxon>Selenomonadales</taxon>
        <taxon>Selenomonadaceae</taxon>
        <taxon>Selenomonas</taxon>
    </lineage>
</organism>
<dbReference type="InterPro" id="IPR005498">
    <property type="entry name" value="T4SS_VirB10/TraB/TrbI"/>
</dbReference>
<dbReference type="Proteomes" id="UP000003505">
    <property type="component" value="Unassembled WGS sequence"/>
</dbReference>
<evidence type="ECO:0000313" key="2">
    <source>
        <dbReference type="EMBL" id="EEX76787.1"/>
    </source>
</evidence>
<name>C9LWN9_SELS3</name>
<reference evidence="2 3" key="1">
    <citation type="submission" date="2009-09" db="EMBL/GenBank/DDBJ databases">
        <authorList>
            <person name="Weinstock G."/>
            <person name="Sodergren E."/>
            <person name="Clifton S."/>
            <person name="Fulton L."/>
            <person name="Fulton B."/>
            <person name="Courtney L."/>
            <person name="Fronick C."/>
            <person name="Harrison M."/>
            <person name="Strong C."/>
            <person name="Farmer C."/>
            <person name="Delahaunty K."/>
            <person name="Markovic C."/>
            <person name="Hall O."/>
            <person name="Minx P."/>
            <person name="Tomlinson C."/>
            <person name="Mitreva M."/>
            <person name="Nelson J."/>
            <person name="Hou S."/>
            <person name="Wollam A."/>
            <person name="Pepin K.H."/>
            <person name="Johnson M."/>
            <person name="Bhonagiri V."/>
            <person name="Nash W.E."/>
            <person name="Warren W."/>
            <person name="Chinwalla A."/>
            <person name="Mardis E.R."/>
            <person name="Wilson R.K."/>
        </authorList>
    </citation>
    <scope>NUCLEOTIDE SEQUENCE [LARGE SCALE GENOMIC DNA]</scope>
    <source>
        <strain evidence="3">ATCC 35185 / DSM 20758 / VPI D19B-28</strain>
    </source>
</reference>
<dbReference type="OrthoDB" id="9807354at2"/>
<dbReference type="Pfam" id="PF03743">
    <property type="entry name" value="TrbI"/>
    <property type="match status" value="1"/>
</dbReference>
<sequence>MSALLAAGVQSLTGNTSGNDERSPGQEAVSGAVASILSTGQRFVDQDLNRGATIEIRPGFQFSVFINQDLAINEYGGEI</sequence>
<proteinExistence type="predicted"/>
<dbReference type="AlphaFoldDB" id="C9LWN9"/>
<gene>
    <name evidence="2" type="ORF">SELSPUOL_01894</name>
</gene>
<dbReference type="EMBL" id="ACKP02000044">
    <property type="protein sequence ID" value="EEX76787.1"/>
    <property type="molecule type" value="Genomic_DNA"/>
</dbReference>
<evidence type="ECO:0000256" key="1">
    <source>
        <dbReference type="SAM" id="MobiDB-lite"/>
    </source>
</evidence>
<comment type="caution">
    <text evidence="2">The sequence shown here is derived from an EMBL/GenBank/DDBJ whole genome shotgun (WGS) entry which is preliminary data.</text>
</comment>
<evidence type="ECO:0000313" key="3">
    <source>
        <dbReference type="Proteomes" id="UP000003505"/>
    </source>
</evidence>
<dbReference type="RefSeq" id="WP_006193196.1">
    <property type="nucleotide sequence ID" value="NC_015437.1"/>
</dbReference>